<dbReference type="InterPro" id="IPR050738">
    <property type="entry name" value="Sulfatase"/>
</dbReference>
<comment type="similarity">
    <text evidence="1">Belongs to the sulfatase family.</text>
</comment>
<dbReference type="PANTHER" id="PTHR42693">
    <property type="entry name" value="ARYLSULFATASE FAMILY MEMBER"/>
    <property type="match status" value="1"/>
</dbReference>
<evidence type="ECO:0000313" key="5">
    <source>
        <dbReference type="Proteomes" id="UP001431776"/>
    </source>
</evidence>
<evidence type="ECO:0000313" key="4">
    <source>
        <dbReference type="EMBL" id="MDI6451491.1"/>
    </source>
</evidence>
<organism evidence="4 5">
    <name type="scientific">Anaerobaca lacustris</name>
    <dbReference type="NCBI Taxonomy" id="3044600"/>
    <lineage>
        <taxon>Bacteria</taxon>
        <taxon>Pseudomonadati</taxon>
        <taxon>Planctomycetota</taxon>
        <taxon>Phycisphaerae</taxon>
        <taxon>Sedimentisphaerales</taxon>
        <taxon>Anaerobacaceae</taxon>
        <taxon>Anaerobaca</taxon>
    </lineage>
</organism>
<keyword evidence="5" id="KW-1185">Reference proteome</keyword>
<evidence type="ECO:0000259" key="3">
    <source>
        <dbReference type="Pfam" id="PF00884"/>
    </source>
</evidence>
<reference evidence="4" key="1">
    <citation type="submission" date="2023-05" db="EMBL/GenBank/DDBJ databases">
        <title>Anaerotaeda fermentans gen. nov., sp. nov., a novel anaerobic planctomycete of the new family within the order Sedimentisphaerales isolated from Taman Peninsula, Russia.</title>
        <authorList>
            <person name="Khomyakova M.A."/>
            <person name="Merkel A.Y."/>
            <person name="Slobodkin A.I."/>
        </authorList>
    </citation>
    <scope>NUCLEOTIDE SEQUENCE</scope>
    <source>
        <strain evidence="4">M17dextr</strain>
    </source>
</reference>
<sequence length="494" mass="56039">MERRDFLRAAGGAAAAACLCGCSAAPSKNATATGTRRPNILWIISEDTSPDLGCYGHPVVRTPNLDRLAAEGARFANAFVTAPVCSAARSAFMTGMYQTSIGAHNHRSHRSDGYTLPAPVNVITEYFRQAGYYTSNCAGLNYKRPGKTDWNFTPKGDPFDGTDWSQRKPGQPFFAQINLSLTHRDFKRDERNPIDPTAVQLPPCYPDHPVARRDWADYLESIQNLDTEVGVVLAWLEKEGLADSTIVMYFGDHGRPHVWDKQWLYDGGIHVPMMIRWPGHIAPGTVVDDLVSSVDFAPTFMSLAGITPPKHLHGHAFLGRDKRTRKYVFAARDRCDGTVDRIRCVRSKRYKYIRNYHPERPYTQFNAYKKLQYPVVTLLEVLHKRGQLTPAQARFMAPTRPTEEFYDLEKDPFETRNIADDPAYGKALAEHRGKLDEWIKASGDQGRTPEPLEVVAYWQKDMADHYERQMANRSLSPDILDEDYLSWWVRKLLV</sequence>
<dbReference type="InterPro" id="IPR006311">
    <property type="entry name" value="TAT_signal"/>
</dbReference>
<evidence type="ECO:0000256" key="2">
    <source>
        <dbReference type="ARBA" id="ARBA00022801"/>
    </source>
</evidence>
<dbReference type="InterPro" id="IPR017850">
    <property type="entry name" value="Alkaline_phosphatase_core_sf"/>
</dbReference>
<dbReference type="Pfam" id="PF00884">
    <property type="entry name" value="Sulfatase"/>
    <property type="match status" value="1"/>
</dbReference>
<gene>
    <name evidence="4" type="ORF">QJ522_20690</name>
</gene>
<accession>A0AAW6U0H7</accession>
<dbReference type="SUPFAM" id="SSF53649">
    <property type="entry name" value="Alkaline phosphatase-like"/>
    <property type="match status" value="1"/>
</dbReference>
<dbReference type="EMBL" id="JASCXX010000037">
    <property type="protein sequence ID" value="MDI6451491.1"/>
    <property type="molecule type" value="Genomic_DNA"/>
</dbReference>
<dbReference type="AlphaFoldDB" id="A0AAW6U0H7"/>
<dbReference type="Gene3D" id="3.40.720.10">
    <property type="entry name" value="Alkaline Phosphatase, subunit A"/>
    <property type="match status" value="1"/>
</dbReference>
<name>A0AAW6U0H7_9BACT</name>
<protein>
    <submittedName>
        <fullName evidence="4">Sulfatase</fullName>
    </submittedName>
</protein>
<dbReference type="PROSITE" id="PS51318">
    <property type="entry name" value="TAT"/>
    <property type="match status" value="1"/>
</dbReference>
<dbReference type="PANTHER" id="PTHR42693:SF53">
    <property type="entry name" value="ENDO-4-O-SULFATASE"/>
    <property type="match status" value="1"/>
</dbReference>
<dbReference type="CDD" id="cd16027">
    <property type="entry name" value="SGSH"/>
    <property type="match status" value="1"/>
</dbReference>
<keyword evidence="2" id="KW-0378">Hydrolase</keyword>
<proteinExistence type="inferred from homology"/>
<evidence type="ECO:0000256" key="1">
    <source>
        <dbReference type="ARBA" id="ARBA00008779"/>
    </source>
</evidence>
<comment type="caution">
    <text evidence="4">The sequence shown here is derived from an EMBL/GenBank/DDBJ whole genome shotgun (WGS) entry which is preliminary data.</text>
</comment>
<feature type="domain" description="Sulfatase N-terminal" evidence="3">
    <location>
        <begin position="38"/>
        <end position="306"/>
    </location>
</feature>
<dbReference type="Proteomes" id="UP001431776">
    <property type="component" value="Unassembled WGS sequence"/>
</dbReference>
<dbReference type="InterPro" id="IPR000917">
    <property type="entry name" value="Sulfatase_N"/>
</dbReference>
<dbReference type="GO" id="GO:0004065">
    <property type="term" value="F:arylsulfatase activity"/>
    <property type="evidence" value="ECO:0007669"/>
    <property type="project" value="TreeGrafter"/>
</dbReference>
<dbReference type="RefSeq" id="WP_349246897.1">
    <property type="nucleotide sequence ID" value="NZ_JASCXX010000037.1"/>
</dbReference>